<organism evidence="2 3">
    <name type="scientific">Vanilla planifolia</name>
    <name type="common">Vanilla</name>
    <dbReference type="NCBI Taxonomy" id="51239"/>
    <lineage>
        <taxon>Eukaryota</taxon>
        <taxon>Viridiplantae</taxon>
        <taxon>Streptophyta</taxon>
        <taxon>Embryophyta</taxon>
        <taxon>Tracheophyta</taxon>
        <taxon>Spermatophyta</taxon>
        <taxon>Magnoliopsida</taxon>
        <taxon>Liliopsida</taxon>
        <taxon>Asparagales</taxon>
        <taxon>Orchidaceae</taxon>
        <taxon>Vanilloideae</taxon>
        <taxon>Vanilleae</taxon>
        <taxon>Vanilla</taxon>
    </lineage>
</organism>
<comment type="caution">
    <text evidence="2">The sequence shown here is derived from an EMBL/GenBank/DDBJ whole genome shotgun (WGS) entry which is preliminary data.</text>
</comment>
<gene>
    <name evidence="2" type="ORF">HPP92_016000</name>
</gene>
<name>A0A835QFB4_VANPL</name>
<dbReference type="AlphaFoldDB" id="A0A835QFB4"/>
<proteinExistence type="predicted"/>
<dbReference type="EMBL" id="JADCNM010000008">
    <property type="protein sequence ID" value="KAG0471454.1"/>
    <property type="molecule type" value="Genomic_DNA"/>
</dbReference>
<protein>
    <submittedName>
        <fullName evidence="2">Uncharacterized protein</fullName>
    </submittedName>
</protein>
<sequence>MDDGREGEVEGGVDDIFRGGDGGKKRGGGGYGRHTEFGVAGGNTSGVEDGMGDVRILVVGAGGSDVGDGGSREQQRRYG</sequence>
<accession>A0A835QFB4</accession>
<evidence type="ECO:0000313" key="2">
    <source>
        <dbReference type="EMBL" id="KAG0471454.1"/>
    </source>
</evidence>
<feature type="compositionally biased region" description="Basic and acidic residues" evidence="1">
    <location>
        <begin position="70"/>
        <end position="79"/>
    </location>
</feature>
<reference evidence="2 3" key="1">
    <citation type="journal article" date="2020" name="Nat. Food">
        <title>A phased Vanilla planifolia genome enables genetic improvement of flavour and production.</title>
        <authorList>
            <person name="Hasing T."/>
            <person name="Tang H."/>
            <person name="Brym M."/>
            <person name="Khazi F."/>
            <person name="Huang T."/>
            <person name="Chambers A.H."/>
        </authorList>
    </citation>
    <scope>NUCLEOTIDE SEQUENCE [LARGE SCALE GENOMIC DNA]</scope>
    <source>
        <tissue evidence="2">Leaf</tissue>
    </source>
</reference>
<feature type="compositionally biased region" description="Basic and acidic residues" evidence="1">
    <location>
        <begin position="15"/>
        <end position="24"/>
    </location>
</feature>
<dbReference type="Proteomes" id="UP000639772">
    <property type="component" value="Unassembled WGS sequence"/>
</dbReference>
<feature type="region of interest" description="Disordered" evidence="1">
    <location>
        <begin position="60"/>
        <end position="79"/>
    </location>
</feature>
<feature type="compositionally biased region" description="Gly residues" evidence="1">
    <location>
        <begin position="60"/>
        <end position="69"/>
    </location>
</feature>
<evidence type="ECO:0000256" key="1">
    <source>
        <dbReference type="SAM" id="MobiDB-lite"/>
    </source>
</evidence>
<evidence type="ECO:0000313" key="3">
    <source>
        <dbReference type="Proteomes" id="UP000639772"/>
    </source>
</evidence>
<feature type="region of interest" description="Disordered" evidence="1">
    <location>
        <begin position="1"/>
        <end position="35"/>
    </location>
</feature>